<dbReference type="PROSITE" id="PS50053">
    <property type="entry name" value="UBIQUITIN_2"/>
    <property type="match status" value="1"/>
</dbReference>
<proteinExistence type="predicted"/>
<protein>
    <submittedName>
        <fullName evidence="2">Ubiquitin</fullName>
    </submittedName>
</protein>
<dbReference type="Pfam" id="PF00240">
    <property type="entry name" value="ubiquitin"/>
    <property type="match status" value="1"/>
</dbReference>
<feature type="non-terminal residue" evidence="2">
    <location>
        <position position="1"/>
    </location>
</feature>
<feature type="non-terminal residue" evidence="2">
    <location>
        <position position="78"/>
    </location>
</feature>
<evidence type="ECO:0000313" key="3">
    <source>
        <dbReference type="Proteomes" id="UP000193648"/>
    </source>
</evidence>
<dbReference type="OrthoDB" id="428577at2759"/>
<name>A0A1Y2GYE7_9FUNG</name>
<dbReference type="InterPro" id="IPR050158">
    <property type="entry name" value="Ubiquitin_ubiquitin-like"/>
</dbReference>
<feature type="domain" description="Ubiquitin-like" evidence="1">
    <location>
        <begin position="1"/>
        <end position="74"/>
    </location>
</feature>
<dbReference type="InParanoid" id="A0A1Y2GYE7"/>
<dbReference type="InterPro" id="IPR029071">
    <property type="entry name" value="Ubiquitin-like_domsf"/>
</dbReference>
<dbReference type="STRING" id="64571.A0A1Y2GYE7"/>
<dbReference type="RefSeq" id="XP_021885055.1">
    <property type="nucleotide sequence ID" value="XM_022020266.1"/>
</dbReference>
<dbReference type="PANTHER" id="PTHR10666">
    <property type="entry name" value="UBIQUITIN"/>
    <property type="match status" value="1"/>
</dbReference>
<organism evidence="2 3">
    <name type="scientific">Lobosporangium transversale</name>
    <dbReference type="NCBI Taxonomy" id="64571"/>
    <lineage>
        <taxon>Eukaryota</taxon>
        <taxon>Fungi</taxon>
        <taxon>Fungi incertae sedis</taxon>
        <taxon>Mucoromycota</taxon>
        <taxon>Mortierellomycotina</taxon>
        <taxon>Mortierellomycetes</taxon>
        <taxon>Mortierellales</taxon>
        <taxon>Mortierellaceae</taxon>
        <taxon>Lobosporangium</taxon>
    </lineage>
</organism>
<reference evidence="2 3" key="1">
    <citation type="submission" date="2016-07" db="EMBL/GenBank/DDBJ databases">
        <title>Pervasive Adenine N6-methylation of Active Genes in Fungi.</title>
        <authorList>
            <consortium name="DOE Joint Genome Institute"/>
            <person name="Mondo S.J."/>
            <person name="Dannebaum R.O."/>
            <person name="Kuo R.C."/>
            <person name="Labutti K."/>
            <person name="Haridas S."/>
            <person name="Kuo A."/>
            <person name="Salamov A."/>
            <person name="Ahrendt S.R."/>
            <person name="Lipzen A."/>
            <person name="Sullivan W."/>
            <person name="Andreopoulos W.B."/>
            <person name="Clum A."/>
            <person name="Lindquist E."/>
            <person name="Daum C."/>
            <person name="Ramamoorthy G.K."/>
            <person name="Gryganskyi A."/>
            <person name="Culley D."/>
            <person name="Magnuson J.K."/>
            <person name="James T.Y."/>
            <person name="O'Malley M.A."/>
            <person name="Stajich J.E."/>
            <person name="Spatafora J.W."/>
            <person name="Visel A."/>
            <person name="Grigoriev I.V."/>
        </authorList>
    </citation>
    <scope>NUCLEOTIDE SEQUENCE [LARGE SCALE GENOMIC DNA]</scope>
    <source>
        <strain evidence="2 3">NRRL 3116</strain>
    </source>
</reference>
<dbReference type="Gene3D" id="3.10.20.90">
    <property type="entry name" value="Phosphatidylinositol 3-kinase Catalytic Subunit, Chain A, domain 1"/>
    <property type="match status" value="1"/>
</dbReference>
<dbReference type="EMBL" id="MCFF01000004">
    <property type="protein sequence ID" value="ORZ27328.1"/>
    <property type="molecule type" value="Genomic_DNA"/>
</dbReference>
<sequence>IFVKTLTAKTIALPFKPKYTIESIKSMIQIHENIPSDQQRLVFQGKHLKNGRTLQDYNIQHGSTLHFILHLKGGAFEP</sequence>
<accession>A0A1Y2GYE7</accession>
<gene>
    <name evidence="2" type="ORF">BCR41DRAFT_284779</name>
</gene>
<evidence type="ECO:0000259" key="1">
    <source>
        <dbReference type="PROSITE" id="PS50053"/>
    </source>
</evidence>
<dbReference type="InterPro" id="IPR019956">
    <property type="entry name" value="Ubiquitin_dom"/>
</dbReference>
<dbReference type="Proteomes" id="UP000193648">
    <property type="component" value="Unassembled WGS sequence"/>
</dbReference>
<keyword evidence="3" id="KW-1185">Reference proteome</keyword>
<dbReference type="AlphaFoldDB" id="A0A1Y2GYE7"/>
<dbReference type="FunFam" id="3.10.20.90:FF:000379">
    <property type="entry name" value="Ubiquitin/ribosomal protein CEP52"/>
    <property type="match status" value="1"/>
</dbReference>
<comment type="caution">
    <text evidence="2">The sequence shown here is derived from an EMBL/GenBank/DDBJ whole genome shotgun (WGS) entry which is preliminary data.</text>
</comment>
<dbReference type="PRINTS" id="PR00348">
    <property type="entry name" value="UBIQUITIN"/>
</dbReference>
<dbReference type="SMART" id="SM00213">
    <property type="entry name" value="UBQ"/>
    <property type="match status" value="1"/>
</dbReference>
<dbReference type="InterPro" id="IPR000626">
    <property type="entry name" value="Ubiquitin-like_dom"/>
</dbReference>
<dbReference type="SUPFAM" id="SSF54236">
    <property type="entry name" value="Ubiquitin-like"/>
    <property type="match status" value="1"/>
</dbReference>
<evidence type="ECO:0000313" key="2">
    <source>
        <dbReference type="EMBL" id="ORZ27328.1"/>
    </source>
</evidence>
<dbReference type="GeneID" id="33562110"/>